<dbReference type="RefSeq" id="WP_044833225.1">
    <property type="nucleotide sequence ID" value="NZ_CP059735.1"/>
</dbReference>
<evidence type="ECO:0000313" key="5">
    <source>
        <dbReference type="Proteomes" id="UP000032568"/>
    </source>
</evidence>
<dbReference type="GO" id="GO:0042128">
    <property type="term" value="P:nitrate assimilation"/>
    <property type="evidence" value="ECO:0007669"/>
    <property type="project" value="UniProtKB-KW"/>
</dbReference>
<accession>A0AAE9YSJ2</accession>
<dbReference type="PROSITE" id="PS51300">
    <property type="entry name" value="NIRD"/>
    <property type="match status" value="1"/>
</dbReference>
<dbReference type="InterPro" id="IPR017881">
    <property type="entry name" value="NirD"/>
</dbReference>
<gene>
    <name evidence="4" type="primary">nirD</name>
    <name evidence="4" type="ORF">SG35_026340</name>
</gene>
<dbReference type="EMBL" id="CP059735">
    <property type="protein sequence ID" value="WDD98717.1"/>
    <property type="molecule type" value="Genomic_DNA"/>
</dbReference>
<reference evidence="4 5" key="2">
    <citation type="journal article" date="2022" name="Mar. Drugs">
        <title>Bioassay-Guided Fractionation Leads to the Detection of Cholic Acid Generated by the Rare Thalassomonas sp.</title>
        <authorList>
            <person name="Pheiffer F."/>
            <person name="Schneider Y.K."/>
            <person name="Hansen E.H."/>
            <person name="Andersen J.H."/>
            <person name="Isaksson J."/>
            <person name="Busche T."/>
            <person name="R C."/>
            <person name="Kalinowski J."/>
            <person name="Zyl L.V."/>
            <person name="Trindade M."/>
        </authorList>
    </citation>
    <scope>NUCLEOTIDE SEQUENCE [LARGE SCALE GENOMIC DNA]</scope>
    <source>
        <strain evidence="4 5">A5K-106</strain>
    </source>
</reference>
<dbReference type="InterPro" id="IPR036922">
    <property type="entry name" value="Rieske_2Fe-2S_sf"/>
</dbReference>
<dbReference type="InterPro" id="IPR012748">
    <property type="entry name" value="Rieske-like_NirD"/>
</dbReference>
<dbReference type="SUPFAM" id="SSF50022">
    <property type="entry name" value="ISP domain"/>
    <property type="match status" value="1"/>
</dbReference>
<sequence>MANNKSWHTVCHKQDLITDAGICALINQDEQVAIFLINNQQVYSIANWDPIGQANVLSRGITGDEQGEIFVASPLYKQRYSLTSGHCLDDDAITVRHYPTRIEDEQVQILA</sequence>
<keyword evidence="5" id="KW-1185">Reference proteome</keyword>
<evidence type="ECO:0000313" key="4">
    <source>
        <dbReference type="EMBL" id="WDD98717.1"/>
    </source>
</evidence>
<dbReference type="GO" id="GO:0051537">
    <property type="term" value="F:2 iron, 2 sulfur cluster binding"/>
    <property type="evidence" value="ECO:0007669"/>
    <property type="project" value="InterPro"/>
</dbReference>
<dbReference type="Pfam" id="PF13806">
    <property type="entry name" value="Rieske_2"/>
    <property type="match status" value="1"/>
</dbReference>
<evidence type="ECO:0000259" key="3">
    <source>
        <dbReference type="Pfam" id="PF13806"/>
    </source>
</evidence>
<dbReference type="NCBIfam" id="TIGR02378">
    <property type="entry name" value="nirD_assim_sml"/>
    <property type="match status" value="1"/>
</dbReference>
<dbReference type="PANTHER" id="PTHR40562:SF1">
    <property type="entry name" value="NITRITE REDUCTASE (NADH) SMALL SUBUNIT"/>
    <property type="match status" value="1"/>
</dbReference>
<dbReference type="CDD" id="cd03529">
    <property type="entry name" value="Rieske_NirD"/>
    <property type="match status" value="1"/>
</dbReference>
<dbReference type="Proteomes" id="UP000032568">
    <property type="component" value="Chromosome"/>
</dbReference>
<dbReference type="GO" id="GO:0008942">
    <property type="term" value="F:nitrite reductase [NAD(P)H] activity"/>
    <property type="evidence" value="ECO:0007669"/>
    <property type="project" value="InterPro"/>
</dbReference>
<feature type="domain" description="Rieske-like [2Fe-2S]" evidence="3">
    <location>
        <begin position="6"/>
        <end position="109"/>
    </location>
</feature>
<keyword evidence="2" id="KW-0534">Nitrate assimilation</keyword>
<dbReference type="PANTHER" id="PTHR40562">
    <property type="match status" value="1"/>
</dbReference>
<dbReference type="Gene3D" id="2.102.10.10">
    <property type="entry name" value="Rieske [2Fe-2S] iron-sulphur domain"/>
    <property type="match status" value="1"/>
</dbReference>
<proteinExistence type="predicted"/>
<keyword evidence="1" id="KW-0560">Oxidoreductase</keyword>
<organism evidence="4 5">
    <name type="scientific">Thalassomonas actiniarum</name>
    <dbReference type="NCBI Taxonomy" id="485447"/>
    <lineage>
        <taxon>Bacteria</taxon>
        <taxon>Pseudomonadati</taxon>
        <taxon>Pseudomonadota</taxon>
        <taxon>Gammaproteobacteria</taxon>
        <taxon>Alteromonadales</taxon>
        <taxon>Colwelliaceae</taxon>
        <taxon>Thalassomonas</taxon>
    </lineage>
</organism>
<evidence type="ECO:0000256" key="2">
    <source>
        <dbReference type="ARBA" id="ARBA00023063"/>
    </source>
</evidence>
<evidence type="ECO:0000256" key="1">
    <source>
        <dbReference type="ARBA" id="ARBA00023002"/>
    </source>
</evidence>
<reference evidence="4 5" key="1">
    <citation type="journal article" date="2015" name="Genome Announc.">
        <title>Draft Genome Sequences of Marine Isolates of Thalassomonas viridans and Thalassomonas actiniarum.</title>
        <authorList>
            <person name="Olonade I."/>
            <person name="van Zyl L.J."/>
            <person name="Trindade M."/>
        </authorList>
    </citation>
    <scope>NUCLEOTIDE SEQUENCE [LARGE SCALE GENOMIC DNA]</scope>
    <source>
        <strain evidence="4 5">A5K-106</strain>
    </source>
</reference>
<dbReference type="KEGG" id="tact:SG35_026340"/>
<dbReference type="AlphaFoldDB" id="A0AAE9YSJ2"/>
<protein>
    <submittedName>
        <fullName evidence="4">Nitrite reductase small subunit NirD</fullName>
    </submittedName>
</protein>
<name>A0AAE9YSJ2_9GAMM</name>